<keyword evidence="4" id="KW-0997">Cell inner membrane</keyword>
<accession>K5CYW7</accession>
<dbReference type="GO" id="GO:0005886">
    <property type="term" value="C:plasma membrane"/>
    <property type="evidence" value="ECO:0007669"/>
    <property type="project" value="UniProtKB-SubCell"/>
</dbReference>
<dbReference type="PANTHER" id="PTHR30574">
    <property type="entry name" value="INNER MEMBRANE PROTEIN YEDE"/>
    <property type="match status" value="1"/>
</dbReference>
<dbReference type="Pfam" id="PF04143">
    <property type="entry name" value="Sulf_transp"/>
    <property type="match status" value="1"/>
</dbReference>
<dbReference type="PANTHER" id="PTHR30574:SF1">
    <property type="entry name" value="SULPHUR TRANSPORT DOMAIN-CONTAINING PROTEIN"/>
    <property type="match status" value="1"/>
</dbReference>
<dbReference type="Proteomes" id="UP000007993">
    <property type="component" value="Unassembled WGS sequence"/>
</dbReference>
<evidence type="ECO:0000256" key="6">
    <source>
        <dbReference type="ARBA" id="ARBA00022989"/>
    </source>
</evidence>
<evidence type="ECO:0000256" key="1">
    <source>
        <dbReference type="ARBA" id="ARBA00004429"/>
    </source>
</evidence>
<evidence type="ECO:0000256" key="8">
    <source>
        <dbReference type="ARBA" id="ARBA00035655"/>
    </source>
</evidence>
<keyword evidence="2" id="KW-0813">Transport</keyword>
<keyword evidence="7 9" id="KW-0472">Membrane</keyword>
<evidence type="ECO:0000256" key="5">
    <source>
        <dbReference type="ARBA" id="ARBA00022692"/>
    </source>
</evidence>
<dbReference type="PATRIC" id="fig|993517.3.peg.5817"/>
<dbReference type="EMBL" id="AMCW01000150">
    <property type="protein sequence ID" value="EKJ99326.1"/>
    <property type="molecule type" value="Genomic_DNA"/>
</dbReference>
<sequence length="215" mass="22637">MSNVQAWREPYHNGILSMKLQTCLLTLALLWPATAAQAASELPSPYPYPEPTWSPYVVGLLIGILVLTTLALAGKKIGASSAYSDTAGMLGRLIAPRHIASLPYYQNSKPMIGWTLTIVLGAILGSFFAAWTGGELTGSYLQDMWVARFGADSGGLRAFVALLGGALMAFGARMAGGCTSGHGISGTLQLAVSSWIAVICFFVGGIAAAMLMYRI</sequence>
<evidence type="ECO:0000256" key="7">
    <source>
        <dbReference type="ARBA" id="ARBA00023136"/>
    </source>
</evidence>
<feature type="signal peptide" evidence="10">
    <location>
        <begin position="1"/>
        <end position="38"/>
    </location>
</feature>
<dbReference type="InterPro" id="IPR007272">
    <property type="entry name" value="Sulf_transp_TsuA/YedE"/>
</dbReference>
<gene>
    <name evidence="11" type="ORF">RBSH_05375</name>
</gene>
<feature type="chain" id="PRO_5003882483" evidence="10">
    <location>
        <begin position="39"/>
        <end position="215"/>
    </location>
</feature>
<feature type="transmembrane region" description="Helical" evidence="9">
    <location>
        <begin position="54"/>
        <end position="73"/>
    </location>
</feature>
<evidence type="ECO:0000313" key="11">
    <source>
        <dbReference type="EMBL" id="EKJ99326.1"/>
    </source>
</evidence>
<evidence type="ECO:0000256" key="9">
    <source>
        <dbReference type="SAM" id="Phobius"/>
    </source>
</evidence>
<proteinExistence type="inferred from homology"/>
<keyword evidence="6 9" id="KW-1133">Transmembrane helix</keyword>
<comment type="similarity">
    <text evidence="8">Belongs to the TsuA/YedE (TC 9.B.102) family.</text>
</comment>
<keyword evidence="5 9" id="KW-0812">Transmembrane</keyword>
<keyword evidence="10" id="KW-0732">Signal</keyword>
<feature type="transmembrane region" description="Helical" evidence="9">
    <location>
        <begin position="188"/>
        <end position="213"/>
    </location>
</feature>
<evidence type="ECO:0000313" key="12">
    <source>
        <dbReference type="Proteomes" id="UP000007993"/>
    </source>
</evidence>
<dbReference type="AlphaFoldDB" id="K5CYW7"/>
<name>K5CYW7_RHOBT</name>
<evidence type="ECO:0000256" key="4">
    <source>
        <dbReference type="ARBA" id="ARBA00022519"/>
    </source>
</evidence>
<evidence type="ECO:0000256" key="10">
    <source>
        <dbReference type="SAM" id="SignalP"/>
    </source>
</evidence>
<reference evidence="11 12" key="1">
    <citation type="journal article" date="2013" name="Mar. Genomics">
        <title>Expression of sulfatases in Rhodopirellula baltica and the diversity of sulfatases in the genus Rhodopirellula.</title>
        <authorList>
            <person name="Wegner C.E."/>
            <person name="Richter-Heitmann T."/>
            <person name="Klindworth A."/>
            <person name="Klockow C."/>
            <person name="Richter M."/>
            <person name="Achstetter T."/>
            <person name="Glockner F.O."/>
            <person name="Harder J."/>
        </authorList>
    </citation>
    <scope>NUCLEOTIDE SEQUENCE [LARGE SCALE GENOMIC DNA]</scope>
    <source>
        <strain evidence="11 12">SH28</strain>
    </source>
</reference>
<comment type="caution">
    <text evidence="11">The sequence shown here is derived from an EMBL/GenBank/DDBJ whole genome shotgun (WGS) entry which is preliminary data.</text>
</comment>
<keyword evidence="3" id="KW-1003">Cell membrane</keyword>
<protein>
    <submittedName>
        <fullName evidence="11">Uncharacterized protein</fullName>
    </submittedName>
</protein>
<evidence type="ECO:0000256" key="2">
    <source>
        <dbReference type="ARBA" id="ARBA00022448"/>
    </source>
</evidence>
<evidence type="ECO:0000256" key="3">
    <source>
        <dbReference type="ARBA" id="ARBA00022475"/>
    </source>
</evidence>
<feature type="transmembrane region" description="Helical" evidence="9">
    <location>
        <begin position="154"/>
        <end position="176"/>
    </location>
</feature>
<feature type="transmembrane region" description="Helical" evidence="9">
    <location>
        <begin position="111"/>
        <end position="134"/>
    </location>
</feature>
<comment type="subcellular location">
    <subcellularLocation>
        <location evidence="1">Cell inner membrane</location>
        <topology evidence="1">Multi-pass membrane protein</topology>
    </subcellularLocation>
</comment>
<organism evidence="11 12">
    <name type="scientific">Rhodopirellula baltica SH28</name>
    <dbReference type="NCBI Taxonomy" id="993517"/>
    <lineage>
        <taxon>Bacteria</taxon>
        <taxon>Pseudomonadati</taxon>
        <taxon>Planctomycetota</taxon>
        <taxon>Planctomycetia</taxon>
        <taxon>Pirellulales</taxon>
        <taxon>Pirellulaceae</taxon>
        <taxon>Rhodopirellula</taxon>
    </lineage>
</organism>